<gene>
    <name evidence="1" type="ORF">OG288_43165</name>
</gene>
<accession>A0ABZ1JS92</accession>
<evidence type="ECO:0000313" key="1">
    <source>
        <dbReference type="EMBL" id="WTP54528.1"/>
    </source>
</evidence>
<dbReference type="Proteomes" id="UP001432166">
    <property type="component" value="Chromosome"/>
</dbReference>
<evidence type="ECO:0000313" key="2">
    <source>
        <dbReference type="Proteomes" id="UP001432166"/>
    </source>
</evidence>
<proteinExistence type="predicted"/>
<reference evidence="1" key="1">
    <citation type="submission" date="2022-10" db="EMBL/GenBank/DDBJ databases">
        <title>The complete genomes of actinobacterial strains from the NBC collection.</title>
        <authorList>
            <person name="Joergensen T.S."/>
            <person name="Alvarez Arevalo M."/>
            <person name="Sterndorff E.B."/>
            <person name="Faurdal D."/>
            <person name="Vuksanovic O."/>
            <person name="Mourched A.-S."/>
            <person name="Charusanti P."/>
            <person name="Shaw S."/>
            <person name="Blin K."/>
            <person name="Weber T."/>
        </authorList>
    </citation>
    <scope>NUCLEOTIDE SEQUENCE</scope>
    <source>
        <strain evidence="1">NBC_00189</strain>
    </source>
</reference>
<dbReference type="InterPro" id="IPR008928">
    <property type="entry name" value="6-hairpin_glycosidase_sf"/>
</dbReference>
<organism evidence="1 2">
    <name type="scientific">Streptomyces tauricus</name>
    <dbReference type="NCBI Taxonomy" id="68274"/>
    <lineage>
        <taxon>Bacteria</taxon>
        <taxon>Bacillati</taxon>
        <taxon>Actinomycetota</taxon>
        <taxon>Actinomycetes</taxon>
        <taxon>Kitasatosporales</taxon>
        <taxon>Streptomycetaceae</taxon>
        <taxon>Streptomyces</taxon>
        <taxon>Streptomyces aurantiacus group</taxon>
    </lineage>
</organism>
<protein>
    <submittedName>
        <fullName evidence="1">Uncharacterized protein</fullName>
    </submittedName>
</protein>
<dbReference type="SUPFAM" id="SSF48208">
    <property type="entry name" value="Six-hairpin glycosidases"/>
    <property type="match status" value="1"/>
</dbReference>
<name>A0ABZ1JS92_9ACTN</name>
<dbReference type="RefSeq" id="WP_328939842.1">
    <property type="nucleotide sequence ID" value="NZ_CP108133.1"/>
</dbReference>
<keyword evidence="2" id="KW-1185">Reference proteome</keyword>
<dbReference type="EMBL" id="CP108133">
    <property type="protein sequence ID" value="WTP54528.1"/>
    <property type="molecule type" value="Genomic_DNA"/>
</dbReference>
<sequence>MSSLADPATFTRPWFGRGDALFAELLLDLTGRSTAALHPRLSTTEPPSR</sequence>